<comment type="similarity">
    <text evidence="1">Belongs to the MlaA family.</text>
</comment>
<dbReference type="STRING" id="396323.VH98_13435"/>
<feature type="region of interest" description="Disordered" evidence="3">
    <location>
        <begin position="270"/>
        <end position="300"/>
    </location>
</feature>
<dbReference type="RefSeq" id="WP_004902028.1">
    <property type="nucleotide sequence ID" value="NZ_BBTI01000022.1"/>
</dbReference>
<dbReference type="HOGENOM" id="CLU_059326_3_1_6"/>
<dbReference type="Pfam" id="PF04333">
    <property type="entry name" value="MlaA"/>
    <property type="match status" value="1"/>
</dbReference>
<accession>V2UNS3</accession>
<dbReference type="Proteomes" id="UP000018418">
    <property type="component" value="Unassembled WGS sequence"/>
</dbReference>
<feature type="compositionally biased region" description="Polar residues" evidence="3">
    <location>
        <begin position="287"/>
        <end position="300"/>
    </location>
</feature>
<evidence type="ECO:0000256" key="1">
    <source>
        <dbReference type="ARBA" id="ARBA00010634"/>
    </source>
</evidence>
<feature type="signal peptide" evidence="4">
    <location>
        <begin position="1"/>
        <end position="23"/>
    </location>
</feature>
<dbReference type="EMBL" id="AYEU01000006">
    <property type="protein sequence ID" value="ESK51642.1"/>
    <property type="molecule type" value="Genomic_DNA"/>
</dbReference>
<evidence type="ECO:0000256" key="3">
    <source>
        <dbReference type="SAM" id="MobiDB-lite"/>
    </source>
</evidence>
<dbReference type="AlphaFoldDB" id="V2UNS3"/>
<dbReference type="PANTHER" id="PTHR30035">
    <property type="entry name" value="LIPOPROTEIN VACJ-RELATED"/>
    <property type="match status" value="1"/>
</dbReference>
<dbReference type="PATRIC" id="fig|1341683.3.peg.2145"/>
<protein>
    <recommendedName>
        <fullName evidence="7">VacJ family lipoprotein</fullName>
    </recommendedName>
</protein>
<organism evidence="5 6">
    <name type="scientific">Acinetobacter brisouii CIP 110357</name>
    <dbReference type="NCBI Taxonomy" id="1341683"/>
    <lineage>
        <taxon>Bacteria</taxon>
        <taxon>Pseudomonadati</taxon>
        <taxon>Pseudomonadota</taxon>
        <taxon>Gammaproteobacteria</taxon>
        <taxon>Moraxellales</taxon>
        <taxon>Moraxellaceae</taxon>
        <taxon>Acinetobacter</taxon>
    </lineage>
</organism>
<proteinExistence type="inferred from homology"/>
<keyword evidence="6" id="KW-1185">Reference proteome</keyword>
<dbReference type="OrthoDB" id="9785326at2"/>
<evidence type="ECO:0000313" key="6">
    <source>
        <dbReference type="Proteomes" id="UP000018418"/>
    </source>
</evidence>
<dbReference type="InterPro" id="IPR007428">
    <property type="entry name" value="MlaA"/>
</dbReference>
<name>V2UNS3_9GAMM</name>
<keyword evidence="2 4" id="KW-0732">Signal</keyword>
<dbReference type="PRINTS" id="PR01805">
    <property type="entry name" value="VACJLIPOPROT"/>
</dbReference>
<dbReference type="PANTHER" id="PTHR30035:SF3">
    <property type="entry name" value="INTERMEMBRANE PHOSPHOLIPID TRANSPORT SYSTEM LIPOPROTEIN MLAA"/>
    <property type="match status" value="1"/>
</dbReference>
<sequence>MRSQFSVLWVSLVALSVSGSVLAAESDASTSVNETQAQSTAAKGSRIDKIKAFSEKTIKDLKVDANATQPDEVKDPFQPLNRKIFVFNDYIDRYALRPIAVQYQAKIPVEVRGSYRQFRGNLAEPWNATNQVIQWKPKRALQTVGRFLINSITTLGLADPASRLGLDEEEESLGTTLGYYGVSSGPYLMVPFLGPSTLRDGFGFIVDSQASPQKYILQENYPGLYWGDWALYAIDVRSSLLDVDQGLQGDRYAAIRDAYLQRKRFVIAEKKGDSSQETSFIDENDGVDSSTPADSQPNNK</sequence>
<evidence type="ECO:0000313" key="5">
    <source>
        <dbReference type="EMBL" id="ESK51642.1"/>
    </source>
</evidence>
<gene>
    <name evidence="5" type="ORF">P255_02170</name>
</gene>
<reference evidence="5 6" key="1">
    <citation type="submission" date="2013-10" db="EMBL/GenBank/DDBJ databases">
        <title>The Genome Sequence of Acinetobacter brisouii CIP 110357.</title>
        <authorList>
            <consortium name="The Broad Institute Genomics Platform"/>
            <consortium name="The Broad Institute Genome Sequencing Center for Infectious Disease"/>
            <person name="Cerqueira G."/>
            <person name="Feldgarden M."/>
            <person name="Courvalin P."/>
            <person name="Grillot-Courvalin C."/>
            <person name="Clermont D."/>
            <person name="Rocha E."/>
            <person name="Yoon E.-J."/>
            <person name="Nemec A."/>
            <person name="Young S.K."/>
            <person name="Zeng Q."/>
            <person name="Gargeya S."/>
            <person name="Fitzgerald M."/>
            <person name="Abouelleil A."/>
            <person name="Alvarado L."/>
            <person name="Berlin A.M."/>
            <person name="Chapman S.B."/>
            <person name="Gainer-Dewar J."/>
            <person name="Goldberg J."/>
            <person name="Gnerre S."/>
            <person name="Griggs A."/>
            <person name="Gujja S."/>
            <person name="Hansen M."/>
            <person name="Howarth C."/>
            <person name="Imamovic A."/>
            <person name="Ireland A."/>
            <person name="Larimer J."/>
            <person name="McCowan C."/>
            <person name="Murphy C."/>
            <person name="Pearson M."/>
            <person name="Poon T.W."/>
            <person name="Priest M."/>
            <person name="Roberts A."/>
            <person name="Saif S."/>
            <person name="Shea T."/>
            <person name="Sykes S."/>
            <person name="Wortman J."/>
            <person name="Nusbaum C."/>
            <person name="Birren B."/>
        </authorList>
    </citation>
    <scope>NUCLEOTIDE SEQUENCE [LARGE SCALE GENOMIC DNA]</scope>
    <source>
        <strain evidence="5 6">CIP 110357</strain>
    </source>
</reference>
<comment type="caution">
    <text evidence="5">The sequence shown here is derived from an EMBL/GenBank/DDBJ whole genome shotgun (WGS) entry which is preliminary data.</text>
</comment>
<evidence type="ECO:0008006" key="7">
    <source>
        <dbReference type="Google" id="ProtNLM"/>
    </source>
</evidence>
<feature type="chain" id="PRO_5004712245" description="VacJ family lipoprotein" evidence="4">
    <location>
        <begin position="24"/>
        <end position="300"/>
    </location>
</feature>
<dbReference type="GO" id="GO:0120010">
    <property type="term" value="P:intermembrane phospholipid transfer"/>
    <property type="evidence" value="ECO:0007669"/>
    <property type="project" value="TreeGrafter"/>
</dbReference>
<evidence type="ECO:0000256" key="4">
    <source>
        <dbReference type="SAM" id="SignalP"/>
    </source>
</evidence>
<evidence type="ECO:0000256" key="2">
    <source>
        <dbReference type="ARBA" id="ARBA00022729"/>
    </source>
</evidence>
<dbReference type="GO" id="GO:0016020">
    <property type="term" value="C:membrane"/>
    <property type="evidence" value="ECO:0007669"/>
    <property type="project" value="InterPro"/>
</dbReference>